<accession>A0ABS1EMW1</accession>
<sequence>MQELEKLYTVEDIANMTGLTTRTIRNYLKDGSLEGKKIGGQWRFNMKNIEKLFNNGNVSKDIQDDKKQQVLDFIDGVNTDMNGNIQICTIVDYYCDNIESAKQMSDKLIMVINHSNEAVQSGAKYSYEYVEKEGKARFTLFGNPSFIIDTLKLLEQ</sequence>
<name>A0ABS1EMW1_9CLOT</name>
<dbReference type="EMBL" id="JAENHN010000027">
    <property type="protein sequence ID" value="MBK1810701.1"/>
    <property type="molecule type" value="Genomic_DNA"/>
</dbReference>
<dbReference type="Proteomes" id="UP000596739">
    <property type="component" value="Unassembled WGS sequence"/>
</dbReference>
<feature type="domain" description="Helix-turn-helix" evidence="1">
    <location>
        <begin position="7"/>
        <end position="55"/>
    </location>
</feature>
<organism evidence="2 3">
    <name type="scientific">Clostridium yunnanense</name>
    <dbReference type="NCBI Taxonomy" id="2800325"/>
    <lineage>
        <taxon>Bacteria</taxon>
        <taxon>Bacillati</taxon>
        <taxon>Bacillota</taxon>
        <taxon>Clostridia</taxon>
        <taxon>Eubacteriales</taxon>
        <taxon>Clostridiaceae</taxon>
        <taxon>Clostridium</taxon>
    </lineage>
</organism>
<evidence type="ECO:0000313" key="2">
    <source>
        <dbReference type="EMBL" id="MBK1810701.1"/>
    </source>
</evidence>
<evidence type="ECO:0000313" key="3">
    <source>
        <dbReference type="Proteomes" id="UP000596739"/>
    </source>
</evidence>
<dbReference type="NCBIfam" id="TIGR01764">
    <property type="entry name" value="excise"/>
    <property type="match status" value="1"/>
</dbReference>
<comment type="caution">
    <text evidence="2">The sequence shown here is derived from an EMBL/GenBank/DDBJ whole genome shotgun (WGS) entry which is preliminary data.</text>
</comment>
<dbReference type="Gene3D" id="1.10.1660.10">
    <property type="match status" value="1"/>
</dbReference>
<dbReference type="InterPro" id="IPR041657">
    <property type="entry name" value="HTH_17"/>
</dbReference>
<dbReference type="InterPro" id="IPR009061">
    <property type="entry name" value="DNA-bd_dom_put_sf"/>
</dbReference>
<reference evidence="3" key="1">
    <citation type="submission" date="2021-01" db="EMBL/GenBank/DDBJ databases">
        <title>Genome public.</title>
        <authorList>
            <person name="Liu C."/>
            <person name="Sun Q."/>
        </authorList>
    </citation>
    <scope>NUCLEOTIDE SEQUENCE [LARGE SCALE GENOMIC DNA]</scope>
    <source>
        <strain evidence="3">YIM B02505</strain>
    </source>
</reference>
<evidence type="ECO:0000259" key="1">
    <source>
        <dbReference type="Pfam" id="PF12728"/>
    </source>
</evidence>
<dbReference type="Pfam" id="PF12728">
    <property type="entry name" value="HTH_17"/>
    <property type="match status" value="1"/>
</dbReference>
<dbReference type="SUPFAM" id="SSF46955">
    <property type="entry name" value="Putative DNA-binding domain"/>
    <property type="match status" value="1"/>
</dbReference>
<protein>
    <submittedName>
        <fullName evidence="2">Helix-turn-helix domain-containing protein</fullName>
    </submittedName>
</protein>
<keyword evidence="3" id="KW-1185">Reference proteome</keyword>
<gene>
    <name evidence="2" type="ORF">JHL18_08630</name>
</gene>
<dbReference type="RefSeq" id="WP_200268199.1">
    <property type="nucleotide sequence ID" value="NZ_JAENHN010000027.1"/>
</dbReference>
<dbReference type="InterPro" id="IPR010093">
    <property type="entry name" value="SinI_DNA-bd"/>
</dbReference>
<proteinExistence type="predicted"/>